<accession>A0ABU8U8E7</accession>
<evidence type="ECO:0000313" key="3">
    <source>
        <dbReference type="EMBL" id="MEJ8644178.1"/>
    </source>
</evidence>
<dbReference type="EMBL" id="JBBKAM010000002">
    <property type="protein sequence ID" value="MEJ8644178.1"/>
    <property type="molecule type" value="Genomic_DNA"/>
</dbReference>
<evidence type="ECO:0000313" key="4">
    <source>
        <dbReference type="Proteomes" id="UP001382904"/>
    </source>
</evidence>
<evidence type="ECO:0000256" key="1">
    <source>
        <dbReference type="SAM" id="MobiDB-lite"/>
    </source>
</evidence>
<feature type="chain" id="PRO_5045176972" description="Peptidase C39-like domain-containing protein" evidence="2">
    <location>
        <begin position="19"/>
        <end position="278"/>
    </location>
</feature>
<protein>
    <recommendedName>
        <fullName evidence="5">Peptidase C39-like domain-containing protein</fullName>
    </recommendedName>
</protein>
<evidence type="ECO:0008006" key="5">
    <source>
        <dbReference type="Google" id="ProtNLM"/>
    </source>
</evidence>
<keyword evidence="2" id="KW-0732">Signal</keyword>
<name>A0ABU8U8E7_9ACTN</name>
<evidence type="ECO:0000256" key="2">
    <source>
        <dbReference type="SAM" id="SignalP"/>
    </source>
</evidence>
<organism evidence="3 4">
    <name type="scientific">Streptomyces caledonius</name>
    <dbReference type="NCBI Taxonomy" id="3134107"/>
    <lineage>
        <taxon>Bacteria</taxon>
        <taxon>Bacillati</taxon>
        <taxon>Actinomycetota</taxon>
        <taxon>Actinomycetes</taxon>
        <taxon>Kitasatosporales</taxon>
        <taxon>Streptomycetaceae</taxon>
        <taxon>Streptomyces</taxon>
    </lineage>
</organism>
<keyword evidence="4" id="KW-1185">Reference proteome</keyword>
<feature type="signal peptide" evidence="2">
    <location>
        <begin position="1"/>
        <end position="18"/>
    </location>
</feature>
<feature type="region of interest" description="Disordered" evidence="1">
    <location>
        <begin position="11"/>
        <end position="83"/>
    </location>
</feature>
<feature type="compositionally biased region" description="Basic and acidic residues" evidence="1">
    <location>
        <begin position="40"/>
        <end position="76"/>
    </location>
</feature>
<feature type="compositionally biased region" description="Polar residues" evidence="1">
    <location>
        <begin position="14"/>
        <end position="23"/>
    </location>
</feature>
<comment type="caution">
    <text evidence="3">The sequence shown here is derived from an EMBL/GenBank/DDBJ whole genome shotgun (WGS) entry which is preliminary data.</text>
</comment>
<gene>
    <name evidence="3" type="ORF">WKI68_28370</name>
</gene>
<dbReference type="Proteomes" id="UP001382904">
    <property type="component" value="Unassembled WGS sequence"/>
</dbReference>
<sequence>MLAAFVCAGLITPQAASADSPSSTGGGTLSAQEVGAAKAANDDRNDKSNDDRNDKSNDDRNDKSNDDRNDKSKDGWGGRNATPAEIKAKDAYMAAHKPKVSTSATSRMLANTHQGQWYDNYCGPATLVMALGMRGIWNHDQGTFARWVGITPNNGGTGVDAMNKQLNDESGGFTYIRENLPYTPTSADVTLFKNRLRSDTDLGASLVGNSMEVYNGTHLVGHPNKTNTIYHWVPFQGYDGDWAAYLDSATTVWSSVPARSGMPNSTLVTIMGGRGYNW</sequence>
<reference evidence="3 4" key="1">
    <citation type="submission" date="2024-03" db="EMBL/GenBank/DDBJ databases">
        <title>Novel Streptomyces species of biotechnological and ecological value are a feature of Machair soil.</title>
        <authorList>
            <person name="Prole J.R."/>
            <person name="Goodfellow M."/>
            <person name="Allenby N."/>
            <person name="Ward A.C."/>
        </authorList>
    </citation>
    <scope>NUCLEOTIDE SEQUENCE [LARGE SCALE GENOMIC DNA]</scope>
    <source>
        <strain evidence="3 4">MS1.HAVA.3</strain>
    </source>
</reference>
<proteinExistence type="predicted"/>